<protein>
    <recommendedName>
        <fullName evidence="8">Methylated-DNA--protein-cysteine methyltransferase</fullName>
        <ecNumber evidence="8">2.1.1.63</ecNumber>
    </recommendedName>
    <alternativeName>
        <fullName evidence="8">6-O-methylguanine-DNA methyltransferase</fullName>
        <shortName evidence="8">MGMT</shortName>
    </alternativeName>
    <alternativeName>
        <fullName evidence="8">O-6-methylguanine-DNA-alkyltransferase</fullName>
    </alternativeName>
</protein>
<evidence type="ECO:0000259" key="10">
    <source>
        <dbReference type="Pfam" id="PF02870"/>
    </source>
</evidence>
<evidence type="ECO:0000256" key="4">
    <source>
        <dbReference type="ARBA" id="ARBA00022679"/>
    </source>
</evidence>
<evidence type="ECO:0000256" key="1">
    <source>
        <dbReference type="ARBA" id="ARBA00001286"/>
    </source>
</evidence>
<dbReference type="InterPro" id="IPR008332">
    <property type="entry name" value="MethylG_MeTrfase_N"/>
</dbReference>
<evidence type="ECO:0000259" key="9">
    <source>
        <dbReference type="Pfam" id="PF01035"/>
    </source>
</evidence>
<comment type="catalytic activity">
    <reaction evidence="1 8">
        <text>a 4-O-methyl-thymidine in DNA + L-cysteinyl-[protein] = a thymidine in DNA + S-methyl-L-cysteinyl-[protein]</text>
        <dbReference type="Rhea" id="RHEA:53428"/>
        <dbReference type="Rhea" id="RHEA-COMP:10131"/>
        <dbReference type="Rhea" id="RHEA-COMP:10132"/>
        <dbReference type="Rhea" id="RHEA-COMP:13555"/>
        <dbReference type="Rhea" id="RHEA-COMP:13556"/>
        <dbReference type="ChEBI" id="CHEBI:29950"/>
        <dbReference type="ChEBI" id="CHEBI:82612"/>
        <dbReference type="ChEBI" id="CHEBI:137386"/>
        <dbReference type="ChEBI" id="CHEBI:137387"/>
        <dbReference type="EC" id="2.1.1.63"/>
    </reaction>
</comment>
<accession>A0ABY4GY78</accession>
<evidence type="ECO:0000256" key="7">
    <source>
        <dbReference type="ARBA" id="ARBA00049348"/>
    </source>
</evidence>
<name>A0ABY4GY78_9BACI</name>
<evidence type="ECO:0000256" key="5">
    <source>
        <dbReference type="ARBA" id="ARBA00022763"/>
    </source>
</evidence>
<dbReference type="PROSITE" id="PS00374">
    <property type="entry name" value="MGMT"/>
    <property type="match status" value="1"/>
</dbReference>
<reference evidence="11 12" key="1">
    <citation type="submission" date="2022-04" db="EMBL/GenBank/DDBJ databases">
        <title>Halobacillus sp. isolated from saltern.</title>
        <authorList>
            <person name="Won M."/>
            <person name="Lee C.-M."/>
            <person name="Woen H.-Y."/>
            <person name="Kwon S.-W."/>
        </authorList>
    </citation>
    <scope>NUCLEOTIDE SEQUENCE [LARGE SCALE GENOMIC DNA]</scope>
    <source>
        <strain evidence="11 12">SSTM10-2</strain>
    </source>
</reference>
<dbReference type="CDD" id="cd06445">
    <property type="entry name" value="ATase"/>
    <property type="match status" value="1"/>
</dbReference>
<dbReference type="Pfam" id="PF01035">
    <property type="entry name" value="DNA_binding_1"/>
    <property type="match status" value="1"/>
</dbReference>
<evidence type="ECO:0000256" key="3">
    <source>
        <dbReference type="ARBA" id="ARBA00022603"/>
    </source>
</evidence>
<dbReference type="Gene3D" id="1.10.10.10">
    <property type="entry name" value="Winged helix-like DNA-binding domain superfamily/Winged helix DNA-binding domain"/>
    <property type="match status" value="1"/>
</dbReference>
<keyword evidence="2 8" id="KW-0963">Cytoplasm</keyword>
<dbReference type="SUPFAM" id="SSF53155">
    <property type="entry name" value="Methylated DNA-protein cysteine methyltransferase domain"/>
    <property type="match status" value="1"/>
</dbReference>
<dbReference type="InterPro" id="IPR036217">
    <property type="entry name" value="MethylDNA_cys_MeTrfase_DNAb"/>
</dbReference>
<dbReference type="InterPro" id="IPR001497">
    <property type="entry name" value="MethylDNA_cys_MeTrfase_AS"/>
</dbReference>
<comment type="subcellular location">
    <subcellularLocation>
        <location evidence="8">Cytoplasm</location>
    </subcellularLocation>
</comment>
<dbReference type="NCBIfam" id="TIGR00589">
    <property type="entry name" value="ogt"/>
    <property type="match status" value="1"/>
</dbReference>
<gene>
    <name evidence="11" type="ORF">MUO14_19795</name>
</gene>
<dbReference type="PANTHER" id="PTHR10815:SF13">
    <property type="entry name" value="METHYLATED-DNA--PROTEIN-CYSTEINE METHYLTRANSFERASE"/>
    <property type="match status" value="1"/>
</dbReference>
<keyword evidence="6 8" id="KW-0234">DNA repair</keyword>
<dbReference type="EMBL" id="CP095074">
    <property type="protein sequence ID" value="UOQ92645.1"/>
    <property type="molecule type" value="Genomic_DNA"/>
</dbReference>
<dbReference type="Proteomes" id="UP000831880">
    <property type="component" value="Chromosome"/>
</dbReference>
<dbReference type="Pfam" id="PF02870">
    <property type="entry name" value="Methyltransf_1N"/>
    <property type="match status" value="1"/>
</dbReference>
<feature type="domain" description="Methylated-DNA-[protein]-cysteine S-methyltransferase DNA binding" evidence="9">
    <location>
        <begin position="93"/>
        <end position="173"/>
    </location>
</feature>
<dbReference type="InterPro" id="IPR036388">
    <property type="entry name" value="WH-like_DNA-bd_sf"/>
</dbReference>
<dbReference type="InterPro" id="IPR036631">
    <property type="entry name" value="MGMT_N_sf"/>
</dbReference>
<sequence length="181" mass="20646">MNHPSYLYYDVFDSPVGPITVLADDKGVNRIDYGEYENRITFYQAWRKKHFLKGEFKQDTEHQYVKQARTEINEYFSGDRKEFSLPLNCYGTAFQRSVWRALLHTIPLGEIKSYKEVAEALLAPKSVRAVGGAVNKNPFSIVVPCHRVIGSNGKLVGYAGGLDKKQKLLEWEGNPQLMQAK</sequence>
<dbReference type="Gene3D" id="3.30.160.70">
    <property type="entry name" value="Methylated DNA-protein cysteine methyltransferase domain"/>
    <property type="match status" value="1"/>
</dbReference>
<dbReference type="SUPFAM" id="SSF46767">
    <property type="entry name" value="Methylated DNA-protein cysteine methyltransferase, C-terminal domain"/>
    <property type="match status" value="1"/>
</dbReference>
<comment type="function">
    <text evidence="8">Involved in the cellular defense against the biological effects of O6-methylguanine (O6-MeG) and O4-methylthymine (O4-MeT) in DNA. Repairs the methylated nucleobase in DNA by stoichiometrically transferring the methyl group to a cysteine residue in the enzyme. This is a suicide reaction: the enzyme is irreversibly inactivated.</text>
</comment>
<proteinExistence type="inferred from homology"/>
<evidence type="ECO:0000256" key="2">
    <source>
        <dbReference type="ARBA" id="ARBA00022490"/>
    </source>
</evidence>
<comment type="miscellaneous">
    <text evidence="8">This enzyme catalyzes only one turnover and therefore is not strictly catalytic. According to one definition, an enzyme is a biocatalyst that acts repeatedly and over many reaction cycles.</text>
</comment>
<evidence type="ECO:0000313" key="12">
    <source>
        <dbReference type="Proteomes" id="UP000831880"/>
    </source>
</evidence>
<dbReference type="RefSeq" id="WP_244752253.1">
    <property type="nucleotide sequence ID" value="NZ_CP095074.1"/>
</dbReference>
<evidence type="ECO:0000313" key="11">
    <source>
        <dbReference type="EMBL" id="UOQ92645.1"/>
    </source>
</evidence>
<feature type="active site" description="Nucleophile; methyl group acceptor" evidence="8">
    <location>
        <position position="145"/>
    </location>
</feature>
<comment type="similarity">
    <text evidence="8">Belongs to the MGMT family.</text>
</comment>
<organism evidence="11 12">
    <name type="scientific">Halobacillus shinanisalinarum</name>
    <dbReference type="NCBI Taxonomy" id="2932258"/>
    <lineage>
        <taxon>Bacteria</taxon>
        <taxon>Bacillati</taxon>
        <taxon>Bacillota</taxon>
        <taxon>Bacilli</taxon>
        <taxon>Bacillales</taxon>
        <taxon>Bacillaceae</taxon>
        <taxon>Halobacillus</taxon>
    </lineage>
</organism>
<evidence type="ECO:0000256" key="6">
    <source>
        <dbReference type="ARBA" id="ARBA00023204"/>
    </source>
</evidence>
<dbReference type="PANTHER" id="PTHR10815">
    <property type="entry name" value="METHYLATED-DNA--PROTEIN-CYSTEINE METHYLTRANSFERASE"/>
    <property type="match status" value="1"/>
</dbReference>
<dbReference type="EC" id="2.1.1.63" evidence="8"/>
<dbReference type="InterPro" id="IPR023546">
    <property type="entry name" value="MGMT"/>
</dbReference>
<keyword evidence="12" id="KW-1185">Reference proteome</keyword>
<keyword evidence="3 8" id="KW-0489">Methyltransferase</keyword>
<keyword evidence="5 8" id="KW-0227">DNA damage</keyword>
<feature type="domain" description="Methylguanine DNA methyltransferase ribonuclease-like" evidence="10">
    <location>
        <begin position="7"/>
        <end position="88"/>
    </location>
</feature>
<dbReference type="HAMAP" id="MF_00772">
    <property type="entry name" value="OGT"/>
    <property type="match status" value="1"/>
</dbReference>
<keyword evidence="4 8" id="KW-0808">Transferase</keyword>
<evidence type="ECO:0000256" key="8">
    <source>
        <dbReference type="HAMAP-Rule" id="MF_00772"/>
    </source>
</evidence>
<comment type="catalytic activity">
    <reaction evidence="7 8">
        <text>a 6-O-methyl-2'-deoxyguanosine in DNA + L-cysteinyl-[protein] = S-methyl-L-cysteinyl-[protein] + a 2'-deoxyguanosine in DNA</text>
        <dbReference type="Rhea" id="RHEA:24000"/>
        <dbReference type="Rhea" id="RHEA-COMP:10131"/>
        <dbReference type="Rhea" id="RHEA-COMP:10132"/>
        <dbReference type="Rhea" id="RHEA-COMP:11367"/>
        <dbReference type="Rhea" id="RHEA-COMP:11368"/>
        <dbReference type="ChEBI" id="CHEBI:29950"/>
        <dbReference type="ChEBI" id="CHEBI:82612"/>
        <dbReference type="ChEBI" id="CHEBI:85445"/>
        <dbReference type="ChEBI" id="CHEBI:85448"/>
        <dbReference type="EC" id="2.1.1.63"/>
    </reaction>
</comment>
<dbReference type="InterPro" id="IPR014048">
    <property type="entry name" value="MethylDNA_cys_MeTrfase_DNA-bd"/>
</dbReference>